<name>A0A0S7Y4J6_UNCSA</name>
<dbReference type="InterPro" id="IPR002123">
    <property type="entry name" value="Plipid/glycerol_acylTrfase"/>
</dbReference>
<dbReference type="SUPFAM" id="SSF69593">
    <property type="entry name" value="Glycerol-3-phosphate (1)-acyltransferase"/>
    <property type="match status" value="1"/>
</dbReference>
<comment type="caution">
    <text evidence="4">The sequence shown here is derived from an EMBL/GenBank/DDBJ whole genome shotgun (WGS) entry which is preliminary data.</text>
</comment>
<dbReference type="SMART" id="SM00563">
    <property type="entry name" value="PlsC"/>
    <property type="match status" value="1"/>
</dbReference>
<accession>A0A0S7Y4J6</accession>
<dbReference type="EMBL" id="LIZX01000019">
    <property type="protein sequence ID" value="KPJ69632.1"/>
    <property type="molecule type" value="Genomic_DNA"/>
</dbReference>
<dbReference type="PANTHER" id="PTHR10434:SF11">
    <property type="entry name" value="1-ACYL-SN-GLYCEROL-3-PHOSPHATE ACYLTRANSFERASE"/>
    <property type="match status" value="1"/>
</dbReference>
<organism evidence="4 5">
    <name type="scientific">candidate division WOR-1 bacterium DG_54_3</name>
    <dbReference type="NCBI Taxonomy" id="1703775"/>
    <lineage>
        <taxon>Bacteria</taxon>
        <taxon>Bacillati</taxon>
        <taxon>Saganbacteria</taxon>
    </lineage>
</organism>
<keyword evidence="2" id="KW-0012">Acyltransferase</keyword>
<dbReference type="CDD" id="cd07989">
    <property type="entry name" value="LPLAT_AGPAT-like"/>
    <property type="match status" value="1"/>
</dbReference>
<evidence type="ECO:0000259" key="3">
    <source>
        <dbReference type="SMART" id="SM00563"/>
    </source>
</evidence>
<keyword evidence="1" id="KW-0808">Transferase</keyword>
<dbReference type="Proteomes" id="UP000051861">
    <property type="component" value="Unassembled WGS sequence"/>
</dbReference>
<dbReference type="AlphaFoldDB" id="A0A0S7Y4J6"/>
<dbReference type="PANTHER" id="PTHR10434">
    <property type="entry name" value="1-ACYL-SN-GLYCEROL-3-PHOSPHATE ACYLTRANSFERASE"/>
    <property type="match status" value="1"/>
</dbReference>
<evidence type="ECO:0000256" key="1">
    <source>
        <dbReference type="ARBA" id="ARBA00022679"/>
    </source>
</evidence>
<feature type="domain" description="Phospholipid/glycerol acyltransferase" evidence="3">
    <location>
        <begin position="67"/>
        <end position="183"/>
    </location>
</feature>
<gene>
    <name evidence="4" type="ORF">AMJ44_03245</name>
</gene>
<protein>
    <recommendedName>
        <fullName evidence="3">Phospholipid/glycerol acyltransferase domain-containing protein</fullName>
    </recommendedName>
</protein>
<evidence type="ECO:0000256" key="2">
    <source>
        <dbReference type="ARBA" id="ARBA00023315"/>
    </source>
</evidence>
<dbReference type="GO" id="GO:0005886">
    <property type="term" value="C:plasma membrane"/>
    <property type="evidence" value="ECO:0007669"/>
    <property type="project" value="TreeGrafter"/>
</dbReference>
<proteinExistence type="predicted"/>
<sequence length="244" mass="28068">MINQDTSSYWRKLLKLDRPIPSNVLDKYKPWQRFLRSLFYAAVNAPLHFYCPTKVYGLENLPEKPPYIIAASHGSAMDYVCVAWAMAKRREELYSLTTKLYYDNPWTRFWIKVAANAIRIDTEEDFSPALSAAAQILRAGKAVYINPEGFRTMDGKLLPFRPGVGVLAVETGVPLVPVYISETWKILPMGRIFPRPHPVSVSFGKPVKMEPYIEKKKRVQAYDVYKEVTEELKKRIMALKESLC</sequence>
<reference evidence="4 5" key="1">
    <citation type="journal article" date="2015" name="Microbiome">
        <title>Genomic resolution of linkages in carbon, nitrogen, and sulfur cycling among widespread estuary sediment bacteria.</title>
        <authorList>
            <person name="Baker B.J."/>
            <person name="Lazar C.S."/>
            <person name="Teske A.P."/>
            <person name="Dick G.J."/>
        </authorList>
    </citation>
    <scope>NUCLEOTIDE SEQUENCE [LARGE SCALE GENOMIC DNA]</scope>
    <source>
        <strain evidence="4">DG_54_3</strain>
    </source>
</reference>
<dbReference type="GO" id="GO:0003841">
    <property type="term" value="F:1-acylglycerol-3-phosphate O-acyltransferase activity"/>
    <property type="evidence" value="ECO:0007669"/>
    <property type="project" value="TreeGrafter"/>
</dbReference>
<dbReference type="GO" id="GO:0006654">
    <property type="term" value="P:phosphatidic acid biosynthetic process"/>
    <property type="evidence" value="ECO:0007669"/>
    <property type="project" value="TreeGrafter"/>
</dbReference>
<evidence type="ECO:0000313" key="5">
    <source>
        <dbReference type="Proteomes" id="UP000051861"/>
    </source>
</evidence>
<evidence type="ECO:0000313" key="4">
    <source>
        <dbReference type="EMBL" id="KPJ69632.1"/>
    </source>
</evidence>
<dbReference type="Pfam" id="PF01553">
    <property type="entry name" value="Acyltransferase"/>
    <property type="match status" value="1"/>
</dbReference>